<dbReference type="GeneID" id="23843589"/>
<evidence type="ECO:0000259" key="8">
    <source>
        <dbReference type="Pfam" id="PF05840"/>
    </source>
</evidence>
<keyword evidence="5" id="KW-0255">Endonuclease</keyword>
<accession>A0A1G4ZBS4</accession>
<keyword evidence="3" id="KW-0235">DNA replication</keyword>
<reference evidence="9 10" key="1">
    <citation type="submission" date="2016-10" db="EMBL/GenBank/DDBJ databases">
        <authorList>
            <person name="Varghese N."/>
            <person name="Submissions S."/>
        </authorList>
    </citation>
    <scope>NUCLEOTIDE SEQUENCE [LARGE SCALE GENOMIC DNA]</scope>
    <source>
        <strain evidence="9 10">CGMCC 1.12102</strain>
    </source>
</reference>
<keyword evidence="6" id="KW-0378">Hydrolase</keyword>
<evidence type="ECO:0000256" key="7">
    <source>
        <dbReference type="SAM" id="MobiDB-lite"/>
    </source>
</evidence>
<dbReference type="InterPro" id="IPR008766">
    <property type="entry name" value="Replication_gene_A-like"/>
</dbReference>
<evidence type="ECO:0000256" key="6">
    <source>
        <dbReference type="ARBA" id="ARBA00022801"/>
    </source>
</evidence>
<feature type="region of interest" description="Disordered" evidence="7">
    <location>
        <begin position="663"/>
        <end position="684"/>
    </location>
</feature>
<feature type="domain" description="Replication gene A protein-like" evidence="8">
    <location>
        <begin position="141"/>
        <end position="453"/>
    </location>
</feature>
<comment type="function">
    <text evidence="1">Possible endonuclease which induces a single-strand cut and initiates DNA replication.</text>
</comment>
<comment type="similarity">
    <text evidence="2">Belongs to the phage GPA family.</text>
</comment>
<dbReference type="RefSeq" id="WP_017459948.1">
    <property type="nucleotide sequence ID" value="NZ_FMUI01000021.1"/>
</dbReference>
<protein>
    <submittedName>
        <fullName evidence="9">Bacteriophage replication gene A protein (GPA)</fullName>
    </submittedName>
</protein>
<evidence type="ECO:0000313" key="9">
    <source>
        <dbReference type="EMBL" id="SCX63070.1"/>
    </source>
</evidence>
<dbReference type="EMBL" id="FMUI01000021">
    <property type="protein sequence ID" value="SCX63070.1"/>
    <property type="molecule type" value="Genomic_DNA"/>
</dbReference>
<evidence type="ECO:0000256" key="1">
    <source>
        <dbReference type="ARBA" id="ARBA00003293"/>
    </source>
</evidence>
<evidence type="ECO:0000256" key="2">
    <source>
        <dbReference type="ARBA" id="ARBA00009260"/>
    </source>
</evidence>
<feature type="compositionally biased region" description="Polar residues" evidence="7">
    <location>
        <begin position="675"/>
        <end position="684"/>
    </location>
</feature>
<dbReference type="Pfam" id="PF05840">
    <property type="entry name" value="Phage_GPA"/>
    <property type="match status" value="1"/>
</dbReference>
<sequence length="684" mass="77387">MSVTWAYPWNAPRTAISSPLLTHAELHRRNRHIAAVSQARQALALQPECVRVSLTRAADTIEKEHGMARAEAFLLHFYRRTLPRLNAVAQRYQLSHLQPRISKAVFNGHFDTVIQQGLAHRLVSLLTRYNQLPDMNKAPVDRLAADIANFIRGELAEHDDTSATGLKTLHRWYLHAGTIALQFNVTPPHWQRVTQKVVSAGDLAPAIMRLFSEQWWRGHLRKAAAQWREHLHIALGNVSKKKQPYASAQCVTAWREQKRRNREFLKSMELEDEEGNRISLIDKHDGSVANPAIRRCELMTRLRGFETICQNLGYAGEFYTLTAPSAWHATTRAGYRNRTWNGASPAQTQAYFTTLWARIRAKLHRNGLRVFGIRVAEPHHDGTPHWHLLLFMQPQEVARVREILGDFACQQDRHELSSAKAQRARFHAEAIDAQKGSATGYLAKYIAKNIDGYALDGETDIESGALLKESACAVCAWAARWRIRQFQFIGGAPVTVYRELRKLVDNDAARGLSVEFAQVHEAADSGDWAGYVNAQGGPFVKRDAVQVRTLYETDGDINQYGEETLRVRGVYDSVVGSGSPLLTRLKKWKIVPKHTQENVPDTALSWSSVNNCTPFEPGQRLNRRQRRQLTAWLRSDILQARKRTPKSAHCTDKNSREIAGNTGFAARPESHNGFLYQQHSGGNK</sequence>
<dbReference type="AlphaFoldDB" id="A0A1G4ZBS4"/>
<evidence type="ECO:0000256" key="4">
    <source>
        <dbReference type="ARBA" id="ARBA00022722"/>
    </source>
</evidence>
<dbReference type="GO" id="GO:0006260">
    <property type="term" value="P:DNA replication"/>
    <property type="evidence" value="ECO:0007669"/>
    <property type="project" value="UniProtKB-KW"/>
</dbReference>
<evidence type="ECO:0000256" key="3">
    <source>
        <dbReference type="ARBA" id="ARBA00022705"/>
    </source>
</evidence>
<organism evidence="9 10">
    <name type="scientific">Kosakonia sacchari</name>
    <dbReference type="NCBI Taxonomy" id="1158459"/>
    <lineage>
        <taxon>Bacteria</taxon>
        <taxon>Pseudomonadati</taxon>
        <taxon>Pseudomonadota</taxon>
        <taxon>Gammaproteobacteria</taxon>
        <taxon>Enterobacterales</taxon>
        <taxon>Enterobacteriaceae</taxon>
        <taxon>Kosakonia</taxon>
    </lineage>
</organism>
<proteinExistence type="inferred from homology"/>
<keyword evidence="4" id="KW-0540">Nuclease</keyword>
<dbReference type="Proteomes" id="UP000183569">
    <property type="component" value="Unassembled WGS sequence"/>
</dbReference>
<dbReference type="GO" id="GO:0004519">
    <property type="term" value="F:endonuclease activity"/>
    <property type="evidence" value="ECO:0007669"/>
    <property type="project" value="UniProtKB-KW"/>
</dbReference>
<evidence type="ECO:0000313" key="10">
    <source>
        <dbReference type="Proteomes" id="UP000183569"/>
    </source>
</evidence>
<dbReference type="GO" id="GO:0016787">
    <property type="term" value="F:hydrolase activity"/>
    <property type="evidence" value="ECO:0007669"/>
    <property type="project" value="UniProtKB-KW"/>
</dbReference>
<evidence type="ECO:0000256" key="5">
    <source>
        <dbReference type="ARBA" id="ARBA00022759"/>
    </source>
</evidence>
<gene>
    <name evidence="9" type="ORF">SAMN02927897_04477</name>
</gene>
<comment type="caution">
    <text evidence="9">The sequence shown here is derived from an EMBL/GenBank/DDBJ whole genome shotgun (WGS) entry which is preliminary data.</text>
</comment>
<name>A0A1G4ZBS4_9ENTR</name>